<dbReference type="NCBIfam" id="TIGR02595">
    <property type="entry name" value="PEP_CTERM"/>
    <property type="match status" value="1"/>
</dbReference>
<organism evidence="3 4">
    <name type="scientific">Adhaeretor mobilis</name>
    <dbReference type="NCBI Taxonomy" id="1930276"/>
    <lineage>
        <taxon>Bacteria</taxon>
        <taxon>Pseudomonadati</taxon>
        <taxon>Planctomycetota</taxon>
        <taxon>Planctomycetia</taxon>
        <taxon>Pirellulales</taxon>
        <taxon>Lacipirellulaceae</taxon>
        <taxon>Adhaeretor</taxon>
    </lineage>
</organism>
<reference evidence="3 4" key="1">
    <citation type="submission" date="2019-02" db="EMBL/GenBank/DDBJ databases">
        <title>Deep-cultivation of Planctomycetes and their phenomic and genomic characterization uncovers novel biology.</title>
        <authorList>
            <person name="Wiegand S."/>
            <person name="Jogler M."/>
            <person name="Boedeker C."/>
            <person name="Pinto D."/>
            <person name="Vollmers J."/>
            <person name="Rivas-Marin E."/>
            <person name="Kohn T."/>
            <person name="Peeters S.H."/>
            <person name="Heuer A."/>
            <person name="Rast P."/>
            <person name="Oberbeckmann S."/>
            <person name="Bunk B."/>
            <person name="Jeske O."/>
            <person name="Meyerdierks A."/>
            <person name="Storesund J.E."/>
            <person name="Kallscheuer N."/>
            <person name="Luecker S."/>
            <person name="Lage O.M."/>
            <person name="Pohl T."/>
            <person name="Merkel B.J."/>
            <person name="Hornburger P."/>
            <person name="Mueller R.-W."/>
            <person name="Bruemmer F."/>
            <person name="Labrenz M."/>
            <person name="Spormann A.M."/>
            <person name="Op den Camp H."/>
            <person name="Overmann J."/>
            <person name="Amann R."/>
            <person name="Jetten M.S.M."/>
            <person name="Mascher T."/>
            <person name="Medema M.H."/>
            <person name="Devos D.P."/>
            <person name="Kaster A.-K."/>
            <person name="Ovreas L."/>
            <person name="Rohde M."/>
            <person name="Galperin M.Y."/>
            <person name="Jogler C."/>
        </authorList>
    </citation>
    <scope>NUCLEOTIDE SEQUENCE [LARGE SCALE GENOMIC DNA]</scope>
    <source>
        <strain evidence="3 4">HG15A2</strain>
    </source>
</reference>
<name>A0A517N1X2_9BACT</name>
<dbReference type="AlphaFoldDB" id="A0A517N1X2"/>
<evidence type="ECO:0000259" key="1">
    <source>
        <dbReference type="Pfam" id="PF07589"/>
    </source>
</evidence>
<sequence>MKSFYRWGVMTVLCCTVATTGLRSASAEIIYGLTTQNMVSIIDSDDPEVSIDGGNINNLMPNETLLAIDYRAATGRIYVLGASNNVYTVAQSGDATAFDATFVGNFSPPNLQGSSYAFDFNPAFMDGEFARIISDTDDNRVISGNTGQYLAPVEKTDVFYNTGDTNEGENPNIAGIAYTNSLFIPTGTQQYGIDASLGILATVANNAGTLDTVGPLGVAGLTNELGFDISGATGIAYAALQNSPNSQLYTIDLGTGSASLLGKFGSGDLIRSLTVLPAGGVDPNDNDVPEPTSMLLLGGGLLGLGLVRRRK</sequence>
<dbReference type="Pfam" id="PF14339">
    <property type="entry name" value="DUF4394"/>
    <property type="match status" value="1"/>
</dbReference>
<dbReference type="OrthoDB" id="531718at2"/>
<dbReference type="RefSeq" id="WP_145063078.1">
    <property type="nucleotide sequence ID" value="NZ_CP036263.1"/>
</dbReference>
<gene>
    <name evidence="3" type="ORF">HG15A2_44570</name>
</gene>
<dbReference type="Pfam" id="PF07589">
    <property type="entry name" value="PEP-CTERM"/>
    <property type="match status" value="1"/>
</dbReference>
<accession>A0A517N1X2</accession>
<dbReference type="InterPro" id="IPR025507">
    <property type="entry name" value="DUF4394"/>
</dbReference>
<evidence type="ECO:0000313" key="3">
    <source>
        <dbReference type="EMBL" id="QDT01115.1"/>
    </source>
</evidence>
<dbReference type="EMBL" id="CP036263">
    <property type="protein sequence ID" value="QDT01115.1"/>
    <property type="molecule type" value="Genomic_DNA"/>
</dbReference>
<dbReference type="InterPro" id="IPR013424">
    <property type="entry name" value="Ice-binding_C"/>
</dbReference>
<dbReference type="Proteomes" id="UP000319852">
    <property type="component" value="Chromosome"/>
</dbReference>
<feature type="domain" description="DUF4394" evidence="2">
    <location>
        <begin position="41"/>
        <end position="273"/>
    </location>
</feature>
<keyword evidence="4" id="KW-1185">Reference proteome</keyword>
<feature type="domain" description="Ice-binding protein C-terminal" evidence="1">
    <location>
        <begin position="287"/>
        <end position="309"/>
    </location>
</feature>
<protein>
    <submittedName>
        <fullName evidence="3">PEP-CTERM motif protein</fullName>
    </submittedName>
</protein>
<evidence type="ECO:0000313" key="4">
    <source>
        <dbReference type="Proteomes" id="UP000319852"/>
    </source>
</evidence>
<evidence type="ECO:0000259" key="2">
    <source>
        <dbReference type="Pfam" id="PF14339"/>
    </source>
</evidence>
<proteinExistence type="predicted"/>
<dbReference type="KEGG" id="amob:HG15A2_44570"/>